<dbReference type="InterPro" id="IPR008979">
    <property type="entry name" value="Galactose-bd-like_sf"/>
</dbReference>
<feature type="domain" description="Secretion system C-terminal sorting" evidence="3">
    <location>
        <begin position="204"/>
        <end position="260"/>
    </location>
</feature>
<dbReference type="RefSeq" id="WP_379798389.1">
    <property type="nucleotide sequence ID" value="NZ_JBHSFY010000007.1"/>
</dbReference>
<organism evidence="4 5">
    <name type="scientific">Flavobacterium chungangensis</name>
    <dbReference type="NCBI Taxonomy" id="2708132"/>
    <lineage>
        <taxon>Bacteria</taxon>
        <taxon>Pseudomonadati</taxon>
        <taxon>Bacteroidota</taxon>
        <taxon>Flavobacteriia</taxon>
        <taxon>Flavobacteriales</taxon>
        <taxon>Flavobacteriaceae</taxon>
        <taxon>Flavobacterium</taxon>
    </lineage>
</organism>
<sequence>MRTKLLILCLLTVSFAKSQNLLQNGSFEQFTADAPDSWTFIYGATSKEETIKNGGSSSLKGLPVSDLENGLMPTLQFKQEFTLSDLDEYTLKFDYYIPNDVPSFMNISNLSYEIIKVTSGGASFIAQPDFLTREFGIWKTVTFDFKITAFLAPTTSVTMAAFFTAGCQFDGPAIYFDNVSIVKKSSLGTVDFNKKNNPIASMSKDEIKLSSDFKNSSYVIYSIDGKAVKRVNNNSSETIAISGLPNGVYLLKLNDLGTSVKFIK</sequence>
<keyword evidence="5" id="KW-1185">Reference proteome</keyword>
<evidence type="ECO:0000259" key="3">
    <source>
        <dbReference type="Pfam" id="PF18962"/>
    </source>
</evidence>
<dbReference type="NCBIfam" id="TIGR04183">
    <property type="entry name" value="Por_Secre_tail"/>
    <property type="match status" value="1"/>
</dbReference>
<dbReference type="SUPFAM" id="SSF49785">
    <property type="entry name" value="Galactose-binding domain-like"/>
    <property type="match status" value="1"/>
</dbReference>
<dbReference type="InterPro" id="IPR026444">
    <property type="entry name" value="Secre_tail"/>
</dbReference>
<comment type="caution">
    <text evidence="4">The sequence shown here is derived from an EMBL/GenBank/DDBJ whole genome shotgun (WGS) entry which is preliminary data.</text>
</comment>
<dbReference type="Gene3D" id="2.60.120.260">
    <property type="entry name" value="Galactose-binding domain-like"/>
    <property type="match status" value="1"/>
</dbReference>
<evidence type="ECO:0000313" key="4">
    <source>
        <dbReference type="EMBL" id="MFC4478025.1"/>
    </source>
</evidence>
<proteinExistence type="predicted"/>
<protein>
    <submittedName>
        <fullName evidence="4">T9SS type A sorting domain-containing protein</fullName>
    </submittedName>
</protein>
<evidence type="ECO:0000313" key="5">
    <source>
        <dbReference type="Proteomes" id="UP001596003"/>
    </source>
</evidence>
<dbReference type="Proteomes" id="UP001596003">
    <property type="component" value="Unassembled WGS sequence"/>
</dbReference>
<accession>A0ABV8ZJE6</accession>
<dbReference type="Pfam" id="PF18962">
    <property type="entry name" value="Por_Secre_tail"/>
    <property type="match status" value="1"/>
</dbReference>
<gene>
    <name evidence="4" type="ORF">ACFO3N_13200</name>
</gene>
<evidence type="ECO:0000256" key="1">
    <source>
        <dbReference type="ARBA" id="ARBA00022729"/>
    </source>
</evidence>
<evidence type="ECO:0000256" key="2">
    <source>
        <dbReference type="SAM" id="SignalP"/>
    </source>
</evidence>
<feature type="chain" id="PRO_5045416980" evidence="2">
    <location>
        <begin position="19"/>
        <end position="264"/>
    </location>
</feature>
<reference evidence="5" key="1">
    <citation type="journal article" date="2019" name="Int. J. Syst. Evol. Microbiol.">
        <title>The Global Catalogue of Microorganisms (GCM) 10K type strain sequencing project: providing services to taxonomists for standard genome sequencing and annotation.</title>
        <authorList>
            <consortium name="The Broad Institute Genomics Platform"/>
            <consortium name="The Broad Institute Genome Sequencing Center for Infectious Disease"/>
            <person name="Wu L."/>
            <person name="Ma J."/>
        </authorList>
    </citation>
    <scope>NUCLEOTIDE SEQUENCE [LARGE SCALE GENOMIC DNA]</scope>
    <source>
        <strain evidence="5">NBRC 103627</strain>
    </source>
</reference>
<feature type="signal peptide" evidence="2">
    <location>
        <begin position="1"/>
        <end position="18"/>
    </location>
</feature>
<name>A0ABV8ZJE6_9FLAO</name>
<dbReference type="EMBL" id="JBHSFY010000007">
    <property type="protein sequence ID" value="MFC4478025.1"/>
    <property type="molecule type" value="Genomic_DNA"/>
</dbReference>
<keyword evidence="1 2" id="KW-0732">Signal</keyword>